<dbReference type="Proteomes" id="UP000007797">
    <property type="component" value="Unassembled WGS sequence"/>
</dbReference>
<dbReference type="OMA" id="KQTRYIY"/>
<accession>F4PNY5</accession>
<feature type="region of interest" description="Disordered" evidence="1">
    <location>
        <begin position="187"/>
        <end position="215"/>
    </location>
</feature>
<protein>
    <submittedName>
        <fullName evidence="2">Uncharacterized protein</fullName>
    </submittedName>
</protein>
<feature type="compositionally biased region" description="Low complexity" evidence="1">
    <location>
        <begin position="35"/>
        <end position="47"/>
    </location>
</feature>
<feature type="compositionally biased region" description="Basic residues" evidence="1">
    <location>
        <begin position="206"/>
        <end position="215"/>
    </location>
</feature>
<feature type="compositionally biased region" description="Acidic residues" evidence="1">
    <location>
        <begin position="63"/>
        <end position="124"/>
    </location>
</feature>
<reference evidence="3" key="1">
    <citation type="journal article" date="2011" name="Genome Res.">
        <title>Phylogeny-wide analysis of social amoeba genomes highlights ancient origins for complex intercellular communication.</title>
        <authorList>
            <person name="Heidel A.J."/>
            <person name="Lawal H.M."/>
            <person name="Felder M."/>
            <person name="Schilde C."/>
            <person name="Helps N.R."/>
            <person name="Tunggal B."/>
            <person name="Rivero F."/>
            <person name="John U."/>
            <person name="Schleicher M."/>
            <person name="Eichinger L."/>
            <person name="Platzer M."/>
            <person name="Noegel A.A."/>
            <person name="Schaap P."/>
            <person name="Gloeckner G."/>
        </authorList>
    </citation>
    <scope>NUCLEOTIDE SEQUENCE [LARGE SCALE GENOMIC DNA]</scope>
    <source>
        <strain evidence="3">SH3</strain>
    </source>
</reference>
<feature type="region of interest" description="Disordered" evidence="1">
    <location>
        <begin position="1"/>
        <end position="130"/>
    </location>
</feature>
<dbReference type="KEGG" id="dfa:DFA_04794"/>
<gene>
    <name evidence="2" type="ORF">DFA_04794</name>
</gene>
<feature type="compositionally biased region" description="Acidic residues" evidence="1">
    <location>
        <begin position="7"/>
        <end position="16"/>
    </location>
</feature>
<evidence type="ECO:0000256" key="1">
    <source>
        <dbReference type="SAM" id="MobiDB-lite"/>
    </source>
</evidence>
<dbReference type="EMBL" id="GL883009">
    <property type="protein sequence ID" value="EGG22664.1"/>
    <property type="molecule type" value="Genomic_DNA"/>
</dbReference>
<evidence type="ECO:0000313" key="3">
    <source>
        <dbReference type="Proteomes" id="UP000007797"/>
    </source>
</evidence>
<sequence>MTGEEQPTIEEYEETDAAQVANLKRKTTEKKDSSSSKSTASSTTTSTETKEKEEVKKQKVIDQELDEEEQDDAEEGDDQEEEDDDEDDDEEFEEGEDDSGEDIEEGDEEEGDVEGEDEDEDTEEDKAKYTQALLEKQTRYIYTNNSYDLMNKICFGKKARDVDGNKFHPSLVQMIKQSYSMLAGATGGGVTLSSLGGGRSRNSKQPAKRRFVTKE</sequence>
<evidence type="ECO:0000313" key="2">
    <source>
        <dbReference type="EMBL" id="EGG22664.1"/>
    </source>
</evidence>
<dbReference type="RefSeq" id="XP_004360515.1">
    <property type="nucleotide sequence ID" value="XM_004360458.1"/>
</dbReference>
<organism evidence="2 3">
    <name type="scientific">Cavenderia fasciculata</name>
    <name type="common">Slime mold</name>
    <name type="synonym">Dictyostelium fasciculatum</name>
    <dbReference type="NCBI Taxonomy" id="261658"/>
    <lineage>
        <taxon>Eukaryota</taxon>
        <taxon>Amoebozoa</taxon>
        <taxon>Evosea</taxon>
        <taxon>Eumycetozoa</taxon>
        <taxon>Dictyostelia</taxon>
        <taxon>Acytosteliales</taxon>
        <taxon>Cavenderiaceae</taxon>
        <taxon>Cavenderia</taxon>
    </lineage>
</organism>
<dbReference type="GeneID" id="14874425"/>
<keyword evidence="3" id="KW-1185">Reference proteome</keyword>
<dbReference type="AlphaFoldDB" id="F4PNY5"/>
<name>F4PNY5_CACFS</name>
<feature type="compositionally biased region" description="Basic and acidic residues" evidence="1">
    <location>
        <begin position="48"/>
        <end position="62"/>
    </location>
</feature>
<feature type="compositionally biased region" description="Gly residues" evidence="1">
    <location>
        <begin position="187"/>
        <end position="199"/>
    </location>
</feature>
<proteinExistence type="predicted"/>